<accession>A0A336M5T3</accession>
<keyword evidence="2" id="KW-1133">Transmembrane helix</keyword>
<organism evidence="3">
    <name type="scientific">Culicoides sonorensis</name>
    <name type="common">Biting midge</name>
    <dbReference type="NCBI Taxonomy" id="179676"/>
    <lineage>
        <taxon>Eukaryota</taxon>
        <taxon>Metazoa</taxon>
        <taxon>Ecdysozoa</taxon>
        <taxon>Arthropoda</taxon>
        <taxon>Hexapoda</taxon>
        <taxon>Insecta</taxon>
        <taxon>Pterygota</taxon>
        <taxon>Neoptera</taxon>
        <taxon>Endopterygota</taxon>
        <taxon>Diptera</taxon>
        <taxon>Nematocera</taxon>
        <taxon>Chironomoidea</taxon>
        <taxon>Ceratopogonidae</taxon>
        <taxon>Ceratopogoninae</taxon>
        <taxon>Culicoides</taxon>
        <taxon>Monoculicoides</taxon>
    </lineage>
</organism>
<feature type="region of interest" description="Disordered" evidence="1">
    <location>
        <begin position="91"/>
        <end position="116"/>
    </location>
</feature>
<evidence type="ECO:0000256" key="1">
    <source>
        <dbReference type="SAM" id="MobiDB-lite"/>
    </source>
</evidence>
<evidence type="ECO:0000313" key="3">
    <source>
        <dbReference type="EMBL" id="SSX24249.1"/>
    </source>
</evidence>
<name>A0A336M5T3_CULSO</name>
<proteinExistence type="predicted"/>
<gene>
    <name evidence="3" type="primary">CSON010579</name>
</gene>
<evidence type="ECO:0000256" key="2">
    <source>
        <dbReference type="SAM" id="Phobius"/>
    </source>
</evidence>
<dbReference type="EMBL" id="UFQT01000433">
    <property type="protein sequence ID" value="SSX24249.1"/>
    <property type="molecule type" value="Genomic_DNA"/>
</dbReference>
<keyword evidence="2" id="KW-0812">Transmembrane</keyword>
<dbReference type="AlphaFoldDB" id="A0A336M5T3"/>
<protein>
    <submittedName>
        <fullName evidence="3">CSON010579 protein</fullName>
    </submittedName>
</protein>
<feature type="compositionally biased region" description="Basic and acidic residues" evidence="1">
    <location>
        <begin position="106"/>
        <end position="116"/>
    </location>
</feature>
<sequence length="132" mass="15286">MKSKCDAQSGQMKSMNGQKYVINHRQHDGYYVSKSCAILWLLSVLAALLTVFFLTYFLTVPSTCPIENVHYETDKTYISSIVGDRVARQHETVHTNGNDNDDEYYKDDSSRTNDKENDEIKLYEGWNPIEYE</sequence>
<dbReference type="VEuPathDB" id="VectorBase:CSON010579"/>
<keyword evidence="2" id="KW-0472">Membrane</keyword>
<feature type="transmembrane region" description="Helical" evidence="2">
    <location>
        <begin position="37"/>
        <end position="58"/>
    </location>
</feature>
<reference evidence="3" key="1">
    <citation type="submission" date="2018-07" db="EMBL/GenBank/DDBJ databases">
        <authorList>
            <person name="Quirk P.G."/>
            <person name="Krulwich T.A."/>
        </authorList>
    </citation>
    <scope>NUCLEOTIDE SEQUENCE</scope>
</reference>